<sequence length="310" mass="32339">MQQSQEKGSTLRFIVGVLIGIAIFAGAIVAMGGRWENVDLTPEEPTAEESARQSLAVEARNISDSAQHLLDSSPDSMELAAIHDTASAYVEQLGGVWVPWPSGAPSGYTNPPLETAAPAEASGDQLLTALEEFSDSALATMDSAEPESQTLLASMALSSKLLAGNYADSRGSSASCGELDITAAAQVSATPELLTVADNSRQWIETDTARMDSDSREAEVARVESLNSFIEAMLATGLADDREAFAAYPTLSEEETYTQVGLSDLSSSLVSAAASASGDDRSAIISYACSLYVSPAERSAALPFPGLTTP</sequence>
<evidence type="ECO:0000313" key="3">
    <source>
        <dbReference type="Proteomes" id="UP000245283"/>
    </source>
</evidence>
<dbReference type="Proteomes" id="UP000245283">
    <property type="component" value="Unassembled WGS sequence"/>
</dbReference>
<organism evidence="2 3">
    <name type="scientific">Ancrocorticia populi</name>
    <dbReference type="NCBI Taxonomy" id="2175228"/>
    <lineage>
        <taxon>Bacteria</taxon>
        <taxon>Bacillati</taxon>
        <taxon>Actinomycetota</taxon>
        <taxon>Actinomycetes</taxon>
        <taxon>Actinomycetales</taxon>
        <taxon>Actinomycetaceae</taxon>
        <taxon>Ancrocorticia</taxon>
    </lineage>
</organism>
<comment type="caution">
    <text evidence="2">The sequence shown here is derived from an EMBL/GenBank/DDBJ whole genome shotgun (WGS) entry which is preliminary data.</text>
</comment>
<keyword evidence="1" id="KW-0472">Membrane</keyword>
<evidence type="ECO:0008006" key="4">
    <source>
        <dbReference type="Google" id="ProtNLM"/>
    </source>
</evidence>
<accession>A0A2V1K3D7</accession>
<proteinExistence type="predicted"/>
<dbReference type="OrthoDB" id="3268688at2"/>
<gene>
    <name evidence="2" type="ORF">DD236_09970</name>
</gene>
<evidence type="ECO:0000313" key="2">
    <source>
        <dbReference type="EMBL" id="PWF25756.1"/>
    </source>
</evidence>
<keyword evidence="1" id="KW-1133">Transmembrane helix</keyword>
<dbReference type="AlphaFoldDB" id="A0A2V1K3D7"/>
<dbReference type="RefSeq" id="WP_109094245.1">
    <property type="nucleotide sequence ID" value="NZ_JBQDCU010000037.1"/>
</dbReference>
<dbReference type="EMBL" id="QETB01000005">
    <property type="protein sequence ID" value="PWF25756.1"/>
    <property type="molecule type" value="Genomic_DNA"/>
</dbReference>
<feature type="transmembrane region" description="Helical" evidence="1">
    <location>
        <begin position="12"/>
        <end position="35"/>
    </location>
</feature>
<protein>
    <recommendedName>
        <fullName evidence="4">DUF4439 domain-containing protein</fullName>
    </recommendedName>
</protein>
<keyword evidence="1" id="KW-0812">Transmembrane</keyword>
<evidence type="ECO:0000256" key="1">
    <source>
        <dbReference type="SAM" id="Phobius"/>
    </source>
</evidence>
<keyword evidence="3" id="KW-1185">Reference proteome</keyword>
<name>A0A2V1K3D7_9ACTO</name>
<reference evidence="3" key="1">
    <citation type="submission" date="2018-05" db="EMBL/GenBank/DDBJ databases">
        <authorList>
            <person name="Li Y."/>
        </authorList>
    </citation>
    <scope>NUCLEOTIDE SEQUENCE [LARGE SCALE GENOMIC DNA]</scope>
    <source>
        <strain evidence="3">sk1b4</strain>
    </source>
</reference>